<dbReference type="Proteomes" id="UP001575105">
    <property type="component" value="Unassembled WGS sequence"/>
</dbReference>
<name>A0ABV4UA43_9BACT</name>
<evidence type="ECO:0000256" key="6">
    <source>
        <dbReference type="ARBA" id="ARBA00022605"/>
    </source>
</evidence>
<evidence type="ECO:0000256" key="11">
    <source>
        <dbReference type="RuleBase" id="RU003658"/>
    </source>
</evidence>
<dbReference type="EMBL" id="JBGUBD010000013">
    <property type="protein sequence ID" value="MFA9479883.1"/>
    <property type="molecule type" value="Genomic_DNA"/>
</dbReference>
<evidence type="ECO:0000313" key="13">
    <source>
        <dbReference type="Proteomes" id="UP001575105"/>
    </source>
</evidence>
<dbReference type="InterPro" id="IPR013785">
    <property type="entry name" value="Aldolase_TIM"/>
</dbReference>
<evidence type="ECO:0000256" key="4">
    <source>
        <dbReference type="ARBA" id="ARBA00009667"/>
    </source>
</evidence>
<evidence type="ECO:0000256" key="9">
    <source>
        <dbReference type="HAMAP-Rule" id="MF_01014"/>
    </source>
</evidence>
<evidence type="ECO:0000256" key="5">
    <source>
        <dbReference type="ARBA" id="ARBA00022490"/>
    </source>
</evidence>
<evidence type="ECO:0000313" key="12">
    <source>
        <dbReference type="EMBL" id="MFA9479883.1"/>
    </source>
</evidence>
<dbReference type="NCBIfam" id="TIGR00007">
    <property type="entry name" value="1-(5-phosphoribosyl)-5-[(5-phosphoribosylamino)methylideneamino]imidazole-4-carboxamide isomerase"/>
    <property type="match status" value="1"/>
</dbReference>
<dbReference type="RefSeq" id="WP_425346809.1">
    <property type="nucleotide sequence ID" value="NZ_JBGUBD010000013.1"/>
</dbReference>
<evidence type="ECO:0000256" key="1">
    <source>
        <dbReference type="ARBA" id="ARBA00000901"/>
    </source>
</evidence>
<sequence length="247" mass="26588">MHLFPAIDLRGGRVVRLKQGDYGQQTTYHADPVEQAKHFEAAGATWLHVVDLDGAREGRVVHLDVIRRICQETNLKVEVGGGVRREGAIDRLLQAGVFRVILGTAALQQWNWFEGLMGNPTYRGRLVLGLDARKGMLAVSGWEQTTQMSAVEIAQQVSDWPLAAIVYTDIATDGTMKGPNIEATRAIAEATHTPVVASGGVGTLADLAALRELPIQGAIVGVALYENKFTAEQAIAVLERGEAVAGE</sequence>
<dbReference type="PANTHER" id="PTHR43090:SF2">
    <property type="entry name" value="1-(5-PHOSPHORIBOSYL)-5-[(5-PHOSPHORIBOSYLAMINO)METHYLIDENEAMINO] IMIDAZOLE-4-CARBOXAMIDE ISOMERASE"/>
    <property type="match status" value="1"/>
</dbReference>
<feature type="active site" description="Proton donor" evidence="9">
    <location>
        <position position="131"/>
    </location>
</feature>
<dbReference type="InterPro" id="IPR006062">
    <property type="entry name" value="His_biosynth"/>
</dbReference>
<evidence type="ECO:0000256" key="7">
    <source>
        <dbReference type="ARBA" id="ARBA00023102"/>
    </source>
</evidence>
<dbReference type="InterPro" id="IPR023016">
    <property type="entry name" value="HisA/PriA"/>
</dbReference>
<reference evidence="12 13" key="1">
    <citation type="submission" date="2024-08" db="EMBL/GenBank/DDBJ databases">
        <title>Whole-genome sequencing of halo(alkali)philic microorganisms from hypersaline lakes.</title>
        <authorList>
            <person name="Sorokin D.Y."/>
            <person name="Merkel A.Y."/>
            <person name="Messina E."/>
            <person name="Yakimov M."/>
        </authorList>
    </citation>
    <scope>NUCLEOTIDE SEQUENCE [LARGE SCALE GENOMIC DNA]</scope>
    <source>
        <strain evidence="12 13">AB-hyl4</strain>
    </source>
</reference>
<keyword evidence="5 9" id="KW-0963">Cytoplasm</keyword>
<feature type="active site" description="Proton acceptor" evidence="9">
    <location>
        <position position="8"/>
    </location>
</feature>
<keyword evidence="6 9" id="KW-0028">Amino-acid biosynthesis</keyword>
<comment type="subcellular location">
    <subcellularLocation>
        <location evidence="2 9 11">Cytoplasm</location>
    </subcellularLocation>
</comment>
<dbReference type="EC" id="5.3.1.16" evidence="9 11"/>
<dbReference type="InterPro" id="IPR044524">
    <property type="entry name" value="Isoase_HisA-like"/>
</dbReference>
<proteinExistence type="inferred from homology"/>
<evidence type="ECO:0000256" key="2">
    <source>
        <dbReference type="ARBA" id="ARBA00004496"/>
    </source>
</evidence>
<gene>
    <name evidence="9 12" type="primary">hisA</name>
    <name evidence="12" type="ORF">ACERK3_16490</name>
</gene>
<dbReference type="InterPro" id="IPR006063">
    <property type="entry name" value="HisA_bact_arch"/>
</dbReference>
<comment type="pathway">
    <text evidence="3 9 11">Amino-acid biosynthesis; L-histidine biosynthesis; L-histidine from 5-phospho-alpha-D-ribose 1-diphosphate: step 4/9.</text>
</comment>
<dbReference type="Gene3D" id="3.20.20.70">
    <property type="entry name" value="Aldolase class I"/>
    <property type="match status" value="1"/>
</dbReference>
<keyword evidence="8 9" id="KW-0413">Isomerase</keyword>
<dbReference type="SUPFAM" id="SSF51366">
    <property type="entry name" value="Ribulose-phoshate binding barrel"/>
    <property type="match status" value="1"/>
</dbReference>
<keyword evidence="13" id="KW-1185">Reference proteome</keyword>
<comment type="caution">
    <text evidence="12">The sequence shown here is derived from an EMBL/GenBank/DDBJ whole genome shotgun (WGS) entry which is preliminary data.</text>
</comment>
<accession>A0ABV4UA43</accession>
<dbReference type="HAMAP" id="MF_01014">
    <property type="entry name" value="HisA"/>
    <property type="match status" value="1"/>
</dbReference>
<dbReference type="PANTHER" id="PTHR43090">
    <property type="entry name" value="1-(5-PHOSPHORIBOSYL)-5-[(5-PHOSPHORIBOSYLAMINO)METHYLIDENEAMINO] IMIDAZOLE-4-CARBOXAMIDE ISOMERASE"/>
    <property type="match status" value="1"/>
</dbReference>
<comment type="similarity">
    <text evidence="4 9 10">Belongs to the HisA/HisF family.</text>
</comment>
<evidence type="ECO:0000256" key="10">
    <source>
        <dbReference type="RuleBase" id="RU003657"/>
    </source>
</evidence>
<organism evidence="12 13">
    <name type="scientific">Natronomicrosphaera hydrolytica</name>
    <dbReference type="NCBI Taxonomy" id="3242702"/>
    <lineage>
        <taxon>Bacteria</taxon>
        <taxon>Pseudomonadati</taxon>
        <taxon>Planctomycetota</taxon>
        <taxon>Phycisphaerae</taxon>
        <taxon>Phycisphaerales</taxon>
        <taxon>Phycisphaeraceae</taxon>
        <taxon>Natronomicrosphaera</taxon>
    </lineage>
</organism>
<dbReference type="GO" id="GO:0003949">
    <property type="term" value="F:1-(5-phosphoribosyl)-5-[(5-phosphoribosylamino)methylideneamino]imidazole-4-carboxamide isomerase activity"/>
    <property type="evidence" value="ECO:0007669"/>
    <property type="project" value="UniProtKB-EC"/>
</dbReference>
<keyword evidence="7 9" id="KW-0368">Histidine biosynthesis</keyword>
<evidence type="ECO:0000256" key="8">
    <source>
        <dbReference type="ARBA" id="ARBA00023235"/>
    </source>
</evidence>
<protein>
    <recommendedName>
        <fullName evidence="9 11">1-(5-phosphoribosyl)-5-[(5-phosphoribosylamino)methylideneamino] imidazole-4-carboxamide isomerase</fullName>
        <ecNumber evidence="9 11">5.3.1.16</ecNumber>
    </recommendedName>
    <alternativeName>
        <fullName evidence="9">Phosphoribosylformimino-5-aminoimidazole carboxamide ribotide isomerase</fullName>
    </alternativeName>
</protein>
<dbReference type="Pfam" id="PF00977">
    <property type="entry name" value="His_biosynth"/>
    <property type="match status" value="1"/>
</dbReference>
<dbReference type="CDD" id="cd04732">
    <property type="entry name" value="HisA"/>
    <property type="match status" value="1"/>
</dbReference>
<dbReference type="InterPro" id="IPR011060">
    <property type="entry name" value="RibuloseP-bd_barrel"/>
</dbReference>
<evidence type="ECO:0000256" key="3">
    <source>
        <dbReference type="ARBA" id="ARBA00005133"/>
    </source>
</evidence>
<comment type="catalytic activity">
    <reaction evidence="1 9 11">
        <text>1-(5-phospho-beta-D-ribosyl)-5-[(5-phospho-beta-D-ribosylamino)methylideneamino]imidazole-4-carboxamide = 5-[(5-phospho-1-deoxy-D-ribulos-1-ylimino)methylamino]-1-(5-phospho-beta-D-ribosyl)imidazole-4-carboxamide</text>
        <dbReference type="Rhea" id="RHEA:15469"/>
        <dbReference type="ChEBI" id="CHEBI:58435"/>
        <dbReference type="ChEBI" id="CHEBI:58525"/>
        <dbReference type="EC" id="5.3.1.16"/>
    </reaction>
</comment>